<evidence type="ECO:0000313" key="2">
    <source>
        <dbReference type="Proteomes" id="UP001461498"/>
    </source>
</evidence>
<protein>
    <submittedName>
        <fullName evidence="1">Uncharacterized protein</fullName>
    </submittedName>
</protein>
<comment type="caution">
    <text evidence="1">The sequence shown here is derived from an EMBL/GenBank/DDBJ whole genome shotgun (WGS) entry which is preliminary data.</text>
</comment>
<gene>
    <name evidence="1" type="ORF">O3M35_003397</name>
</gene>
<name>A0AAW1CJZ9_9HEMI</name>
<dbReference type="EMBL" id="JAPXFL010000012">
    <property type="protein sequence ID" value="KAK9498841.1"/>
    <property type="molecule type" value="Genomic_DNA"/>
</dbReference>
<accession>A0AAW1CJZ9</accession>
<dbReference type="Proteomes" id="UP001461498">
    <property type="component" value="Unassembled WGS sequence"/>
</dbReference>
<organism evidence="1 2">
    <name type="scientific">Rhynocoris fuscipes</name>
    <dbReference type="NCBI Taxonomy" id="488301"/>
    <lineage>
        <taxon>Eukaryota</taxon>
        <taxon>Metazoa</taxon>
        <taxon>Ecdysozoa</taxon>
        <taxon>Arthropoda</taxon>
        <taxon>Hexapoda</taxon>
        <taxon>Insecta</taxon>
        <taxon>Pterygota</taxon>
        <taxon>Neoptera</taxon>
        <taxon>Paraneoptera</taxon>
        <taxon>Hemiptera</taxon>
        <taxon>Heteroptera</taxon>
        <taxon>Panheteroptera</taxon>
        <taxon>Cimicomorpha</taxon>
        <taxon>Reduviidae</taxon>
        <taxon>Harpactorinae</taxon>
        <taxon>Harpactorini</taxon>
        <taxon>Rhynocoris</taxon>
    </lineage>
</organism>
<keyword evidence="2" id="KW-1185">Reference proteome</keyword>
<sequence>MTELERKQCYMQLVKWHPCLTDGTQKLIKANLGNNRREYIKFLSWLKPFLRNGGHKICTFELFC</sequence>
<evidence type="ECO:0000313" key="1">
    <source>
        <dbReference type="EMBL" id="KAK9498841.1"/>
    </source>
</evidence>
<reference evidence="1 2" key="1">
    <citation type="submission" date="2022-12" db="EMBL/GenBank/DDBJ databases">
        <title>Chromosome-level genome assembly of true bugs.</title>
        <authorList>
            <person name="Ma L."/>
            <person name="Li H."/>
        </authorList>
    </citation>
    <scope>NUCLEOTIDE SEQUENCE [LARGE SCALE GENOMIC DNA]</scope>
    <source>
        <strain evidence="1">Lab_2022b</strain>
    </source>
</reference>
<dbReference type="AlphaFoldDB" id="A0AAW1CJZ9"/>
<proteinExistence type="predicted"/>